<protein>
    <submittedName>
        <fullName evidence="1">Uncharacterized protein</fullName>
    </submittedName>
</protein>
<reference evidence="1 2" key="1">
    <citation type="submission" date="2016-10" db="EMBL/GenBank/DDBJ databases">
        <authorList>
            <person name="de Groot N.N."/>
        </authorList>
    </citation>
    <scope>NUCLEOTIDE SEQUENCE [LARGE SCALE GENOMIC DNA]</scope>
    <source>
        <strain evidence="1 2">CPCC 201354</strain>
    </source>
</reference>
<gene>
    <name evidence="1" type="ORF">SAMN05421505_1201</name>
</gene>
<dbReference type="AlphaFoldDB" id="A0A1G8E9I0"/>
<dbReference type="EMBL" id="FNCN01000020">
    <property type="protein sequence ID" value="SDH66602.1"/>
    <property type="molecule type" value="Genomic_DNA"/>
</dbReference>
<sequence>MDHQTTYRWARYPFTKECLTCHTYGATRRPGTTTTQVCHYCQGAGYEYFTAPRRFPADAELPAGWHWTQPGNP</sequence>
<dbReference type="InterPro" id="IPR036410">
    <property type="entry name" value="HSP_DnaJ_Cys-rich_dom_sf"/>
</dbReference>
<evidence type="ECO:0000313" key="1">
    <source>
        <dbReference type="EMBL" id="SDH66602.1"/>
    </source>
</evidence>
<organism evidence="1 2">
    <name type="scientific">Sinosporangium album</name>
    <dbReference type="NCBI Taxonomy" id="504805"/>
    <lineage>
        <taxon>Bacteria</taxon>
        <taxon>Bacillati</taxon>
        <taxon>Actinomycetota</taxon>
        <taxon>Actinomycetes</taxon>
        <taxon>Streptosporangiales</taxon>
        <taxon>Streptosporangiaceae</taxon>
        <taxon>Sinosporangium</taxon>
    </lineage>
</organism>
<proteinExistence type="predicted"/>
<accession>A0A1G8E9I0</accession>
<dbReference type="SUPFAM" id="SSF57938">
    <property type="entry name" value="DnaJ/Hsp40 cysteine-rich domain"/>
    <property type="match status" value="1"/>
</dbReference>
<evidence type="ECO:0000313" key="2">
    <source>
        <dbReference type="Proteomes" id="UP000198923"/>
    </source>
</evidence>
<dbReference type="Proteomes" id="UP000198923">
    <property type="component" value="Unassembled WGS sequence"/>
</dbReference>
<name>A0A1G8E9I0_9ACTN</name>
<keyword evidence="2" id="KW-1185">Reference proteome</keyword>
<dbReference type="RefSeq" id="WP_093172097.1">
    <property type="nucleotide sequence ID" value="NZ_FNCN01000020.1"/>
</dbReference>